<evidence type="ECO:0000256" key="4">
    <source>
        <dbReference type="SAM" id="MobiDB-lite"/>
    </source>
</evidence>
<name>A0A0L0CS88_LUCCU</name>
<sequence>MSLFPAYSNEKETKYEEVLPTTSSAAANEEKIWLENNSFAIKTQDLTAIQCKTSLVGQENSNDSFLSSSSSEEDCSDKNNSLSSNEEIESKRKRVKKSKKKHKKSKNSCNETIEPILDFTGQEEFYVDKNKAKQYNTIRTLHKPACPKYRVFYYTLGRSHYNSEKSKTKRYYRFREEACEVQQTFYALEENEYTLKLGELNRKTVENCKDLKSWLELIALQDRNPYKWSRLRVAEKKIDYVQKALIYLPNQEELYKVYISIITQAYTSHDVSKMLEPLLAKDPYSLILWQALIMCTQGTMARCNVPDVLLIYERCMKKMFHNHKQSLSAQVSDRIMLELFYNCSLFLRQAGLYEQFFALIKLAIELNVAVSSKFLEDLQPRAQDEQTLLEYEEIILQSGLPMNEIWLRIEKLRQSFNFLPYPGDNDKCSDPQRIVFNEDICHYVYPLKTQENSFKLLLIILKLLKLPFIGSHILASQLQGDTDAIEDQLAIYTNPHYICSWDHEEFFSSLFELSKEMVNTPTYISTSIAHEQYAQCLKSLLLNCAQSYEQIDEIKRLIFLQLWCRFERFLLKLEKLNKKLNEEFIQQARKRFKSLLKQRQNRNCLQLYVEFALYEYEAESSSEIIENIFKNLLEAYNKEENLQSELAYVYLTYAEILLKWRQYEKASKLLSLYALKLDFSQLESITNAKKLMAVTKLKEKLDLTIKVEQNVEIMLLEQHFMNDYTLSQINSYCALCYTVQQKQQALEYLQKLLEIFKTQSNQRHAYLREHIYEIYIKLLQLPKGNSYVSHKLIQQSIFNGLQEYPNNLYLLQKWGCQQSMPWYKLRAGYIKLNPSIKSVIYIIALARCRFIKTLATASPLELPPSFANINNNDLHYHELLVRQRILNLFKILIPNDLTQNSSSPSLSLYSSLQRNSLFWRCYLSCLSDQNCSFDLSKKCLLTALDECPWSKALYLDGATYVPQELSHLQDLIIEKQLRIYALPEELEILRER</sequence>
<feature type="region of interest" description="Disordered" evidence="4">
    <location>
        <begin position="1"/>
        <end position="22"/>
    </location>
</feature>
<dbReference type="STRING" id="7375.A0A0L0CS88"/>
<evidence type="ECO:0000256" key="3">
    <source>
        <dbReference type="ARBA" id="ARBA00023242"/>
    </source>
</evidence>
<dbReference type="GO" id="GO:0031048">
    <property type="term" value="P:regulatory ncRNA-mediated heterochromatin formation"/>
    <property type="evidence" value="ECO:0007669"/>
    <property type="project" value="TreeGrafter"/>
</dbReference>
<dbReference type="Pfam" id="PF08424">
    <property type="entry name" value="NRDE-2"/>
    <property type="match status" value="1"/>
</dbReference>
<feature type="compositionally biased region" description="Basic residues" evidence="4">
    <location>
        <begin position="91"/>
        <end position="106"/>
    </location>
</feature>
<dbReference type="EMBL" id="JRES01000080">
    <property type="protein sequence ID" value="KNC34284.1"/>
    <property type="molecule type" value="Genomic_DNA"/>
</dbReference>
<evidence type="ECO:0000256" key="2">
    <source>
        <dbReference type="ARBA" id="ARBA00009265"/>
    </source>
</evidence>
<feature type="region of interest" description="Disordered" evidence="4">
    <location>
        <begin position="59"/>
        <end position="107"/>
    </location>
</feature>
<dbReference type="GO" id="GO:0071013">
    <property type="term" value="C:catalytic step 2 spliceosome"/>
    <property type="evidence" value="ECO:0007669"/>
    <property type="project" value="TreeGrafter"/>
</dbReference>
<dbReference type="PANTHER" id="PTHR13471:SF0">
    <property type="entry name" value="NUCLEAR EXOSOME REGULATOR NRDE2"/>
    <property type="match status" value="1"/>
</dbReference>
<accession>A0A0L0CS88</accession>
<comment type="similarity">
    <text evidence="2">Belongs to the NRDE2 family.</text>
</comment>
<feature type="compositionally biased region" description="Low complexity" evidence="4">
    <location>
        <begin position="59"/>
        <end position="70"/>
    </location>
</feature>
<evidence type="ECO:0000256" key="1">
    <source>
        <dbReference type="ARBA" id="ARBA00004123"/>
    </source>
</evidence>
<dbReference type="AlphaFoldDB" id="A0A0L0CS88"/>
<dbReference type="Proteomes" id="UP000037069">
    <property type="component" value="Unassembled WGS sequence"/>
</dbReference>
<evidence type="ECO:0000313" key="5">
    <source>
        <dbReference type="EMBL" id="KNC34284.1"/>
    </source>
</evidence>
<evidence type="ECO:0000313" key="6">
    <source>
        <dbReference type="Proteomes" id="UP000037069"/>
    </source>
</evidence>
<dbReference type="OrthoDB" id="297219at2759"/>
<keyword evidence="3" id="KW-0539">Nucleus</keyword>
<dbReference type="InterPro" id="IPR013633">
    <property type="entry name" value="NRDE-2"/>
</dbReference>
<evidence type="ECO:0008006" key="7">
    <source>
        <dbReference type="Google" id="ProtNLM"/>
    </source>
</evidence>
<reference evidence="5 6" key="1">
    <citation type="journal article" date="2015" name="Nat. Commun.">
        <title>Lucilia cuprina genome unlocks parasitic fly biology to underpin future interventions.</title>
        <authorList>
            <person name="Anstead C.A."/>
            <person name="Korhonen P.K."/>
            <person name="Young N.D."/>
            <person name="Hall R.S."/>
            <person name="Jex A.R."/>
            <person name="Murali S.C."/>
            <person name="Hughes D.S."/>
            <person name="Lee S.F."/>
            <person name="Perry T."/>
            <person name="Stroehlein A.J."/>
            <person name="Ansell B.R."/>
            <person name="Breugelmans B."/>
            <person name="Hofmann A."/>
            <person name="Qu J."/>
            <person name="Dugan S."/>
            <person name="Lee S.L."/>
            <person name="Chao H."/>
            <person name="Dinh H."/>
            <person name="Han Y."/>
            <person name="Doddapaneni H.V."/>
            <person name="Worley K.C."/>
            <person name="Muzny D.M."/>
            <person name="Ioannidis P."/>
            <person name="Waterhouse R.M."/>
            <person name="Zdobnov E.M."/>
            <person name="James P.J."/>
            <person name="Bagnall N.H."/>
            <person name="Kotze A.C."/>
            <person name="Gibbs R.A."/>
            <person name="Richards S."/>
            <person name="Batterham P."/>
            <person name="Gasser R.B."/>
        </authorList>
    </citation>
    <scope>NUCLEOTIDE SEQUENCE [LARGE SCALE GENOMIC DNA]</scope>
    <source>
        <strain evidence="5 6">LS</strain>
        <tissue evidence="5">Full body</tissue>
    </source>
</reference>
<protein>
    <recommendedName>
        <fullName evidence="7">Protein NRDE2</fullName>
    </recommendedName>
</protein>
<dbReference type="OMA" id="RRNSLYW"/>
<comment type="subcellular location">
    <subcellularLocation>
        <location evidence="1">Nucleus</location>
    </subcellularLocation>
</comment>
<dbReference type="PANTHER" id="PTHR13471">
    <property type="entry name" value="TETRATRICOPEPTIDE-LIKE HELICAL"/>
    <property type="match status" value="1"/>
</dbReference>
<dbReference type="GO" id="GO:1902369">
    <property type="term" value="P:negative regulation of RNA catabolic process"/>
    <property type="evidence" value="ECO:0007669"/>
    <property type="project" value="TreeGrafter"/>
</dbReference>
<keyword evidence="6" id="KW-1185">Reference proteome</keyword>
<gene>
    <name evidence="5" type="ORF">FF38_06003</name>
</gene>
<comment type="caution">
    <text evidence="5">The sequence shown here is derived from an EMBL/GenBank/DDBJ whole genome shotgun (WGS) entry which is preliminary data.</text>
</comment>
<organism evidence="5 6">
    <name type="scientific">Lucilia cuprina</name>
    <name type="common">Green bottle fly</name>
    <name type="synonym">Australian sheep blowfly</name>
    <dbReference type="NCBI Taxonomy" id="7375"/>
    <lineage>
        <taxon>Eukaryota</taxon>
        <taxon>Metazoa</taxon>
        <taxon>Ecdysozoa</taxon>
        <taxon>Arthropoda</taxon>
        <taxon>Hexapoda</taxon>
        <taxon>Insecta</taxon>
        <taxon>Pterygota</taxon>
        <taxon>Neoptera</taxon>
        <taxon>Endopterygota</taxon>
        <taxon>Diptera</taxon>
        <taxon>Brachycera</taxon>
        <taxon>Muscomorpha</taxon>
        <taxon>Oestroidea</taxon>
        <taxon>Calliphoridae</taxon>
        <taxon>Luciliinae</taxon>
        <taxon>Lucilia</taxon>
    </lineage>
</organism>
<proteinExistence type="inferred from homology"/>